<dbReference type="Proteomes" id="UP001157502">
    <property type="component" value="Chromosome 12"/>
</dbReference>
<keyword evidence="2" id="KW-1185">Reference proteome</keyword>
<gene>
    <name evidence="1" type="ORF">DPEC_G00153490</name>
</gene>
<protein>
    <submittedName>
        <fullName evidence="1">Uncharacterized protein</fullName>
    </submittedName>
</protein>
<accession>A0ACC2GJI4</accession>
<comment type="caution">
    <text evidence="1">The sequence shown here is derived from an EMBL/GenBank/DDBJ whole genome shotgun (WGS) entry which is preliminary data.</text>
</comment>
<proteinExistence type="predicted"/>
<evidence type="ECO:0000313" key="1">
    <source>
        <dbReference type="EMBL" id="KAJ8003928.1"/>
    </source>
</evidence>
<organism evidence="1 2">
    <name type="scientific">Dallia pectoralis</name>
    <name type="common">Alaska blackfish</name>
    <dbReference type="NCBI Taxonomy" id="75939"/>
    <lineage>
        <taxon>Eukaryota</taxon>
        <taxon>Metazoa</taxon>
        <taxon>Chordata</taxon>
        <taxon>Craniata</taxon>
        <taxon>Vertebrata</taxon>
        <taxon>Euteleostomi</taxon>
        <taxon>Actinopterygii</taxon>
        <taxon>Neopterygii</taxon>
        <taxon>Teleostei</taxon>
        <taxon>Protacanthopterygii</taxon>
        <taxon>Esociformes</taxon>
        <taxon>Umbridae</taxon>
        <taxon>Dallia</taxon>
    </lineage>
</organism>
<evidence type="ECO:0000313" key="2">
    <source>
        <dbReference type="Proteomes" id="UP001157502"/>
    </source>
</evidence>
<sequence>MTERKQRSVRWKGVCGLCGNCNSPSLSCAFLYVCVCACVRVRVCPDKHYPLPFYFSYVAPEQVVGLVHCPGL</sequence>
<dbReference type="EMBL" id="CM055739">
    <property type="protein sequence ID" value="KAJ8003928.1"/>
    <property type="molecule type" value="Genomic_DNA"/>
</dbReference>
<name>A0ACC2GJI4_DALPE</name>
<reference evidence="1" key="1">
    <citation type="submission" date="2021-05" db="EMBL/GenBank/DDBJ databases">
        <authorList>
            <person name="Pan Q."/>
            <person name="Jouanno E."/>
            <person name="Zahm M."/>
            <person name="Klopp C."/>
            <person name="Cabau C."/>
            <person name="Louis A."/>
            <person name="Berthelot C."/>
            <person name="Parey E."/>
            <person name="Roest Crollius H."/>
            <person name="Montfort J."/>
            <person name="Robinson-Rechavi M."/>
            <person name="Bouchez O."/>
            <person name="Lampietro C."/>
            <person name="Lopez Roques C."/>
            <person name="Donnadieu C."/>
            <person name="Postlethwait J."/>
            <person name="Bobe J."/>
            <person name="Dillon D."/>
            <person name="Chandos A."/>
            <person name="von Hippel F."/>
            <person name="Guiguen Y."/>
        </authorList>
    </citation>
    <scope>NUCLEOTIDE SEQUENCE</scope>
    <source>
        <strain evidence="1">YG-Jan2019</strain>
    </source>
</reference>